<dbReference type="RefSeq" id="WP_269442756.1">
    <property type="nucleotide sequence ID" value="NZ_CP097463.1"/>
</dbReference>
<proteinExistence type="predicted"/>
<dbReference type="InterPro" id="IPR016181">
    <property type="entry name" value="Acyl_CoA_acyltransferase"/>
</dbReference>
<dbReference type="SUPFAM" id="SSF55729">
    <property type="entry name" value="Acyl-CoA N-acyltransferases (Nat)"/>
    <property type="match status" value="1"/>
</dbReference>
<keyword evidence="3" id="KW-1185">Reference proteome</keyword>
<sequence>MLDLFDGAIRWMVQRGATEQWGSTPFSEIPQRVSSIRTWAAGGGLRVAERDGRPAAAIVLGDAHRYVHVAREPELYVMVLIGSREPFARGAGRFLLQVAEQEASARRLGLLRVDCFAGNGGALVRFYESCGFTRTETFTVRDWPGQVLEKRLDKAAPSA</sequence>
<evidence type="ECO:0000313" key="3">
    <source>
        <dbReference type="Proteomes" id="UP001164693"/>
    </source>
</evidence>
<reference evidence="2" key="1">
    <citation type="submission" date="2022-05" db="EMBL/GenBank/DDBJ databases">
        <title>Jatrophihabitans sp. SB3-54 whole genome sequence.</title>
        <authorList>
            <person name="Suh M.K."/>
            <person name="Eom M.K."/>
            <person name="Kim J.S."/>
            <person name="Kim H.S."/>
            <person name="Do H.E."/>
            <person name="Shin Y.K."/>
            <person name="Lee J.-S."/>
        </authorList>
    </citation>
    <scope>NUCLEOTIDE SEQUENCE</scope>
    <source>
        <strain evidence="2">SB3-54</strain>
    </source>
</reference>
<protein>
    <submittedName>
        <fullName evidence="2">GNAT family N-acetyltransferase</fullName>
    </submittedName>
</protein>
<organism evidence="2 3">
    <name type="scientific">Jatrophihabitans cynanchi</name>
    <dbReference type="NCBI Taxonomy" id="2944128"/>
    <lineage>
        <taxon>Bacteria</taxon>
        <taxon>Bacillati</taxon>
        <taxon>Actinomycetota</taxon>
        <taxon>Actinomycetes</taxon>
        <taxon>Jatrophihabitantales</taxon>
        <taxon>Jatrophihabitantaceae</taxon>
        <taxon>Jatrophihabitans</taxon>
    </lineage>
</organism>
<name>A0ABY7JW60_9ACTN</name>
<dbReference type="PROSITE" id="PS51186">
    <property type="entry name" value="GNAT"/>
    <property type="match status" value="1"/>
</dbReference>
<accession>A0ABY7JW60</accession>
<evidence type="ECO:0000313" key="2">
    <source>
        <dbReference type="EMBL" id="WAX56225.1"/>
    </source>
</evidence>
<dbReference type="InterPro" id="IPR000182">
    <property type="entry name" value="GNAT_dom"/>
</dbReference>
<evidence type="ECO:0000259" key="1">
    <source>
        <dbReference type="PROSITE" id="PS51186"/>
    </source>
</evidence>
<feature type="domain" description="N-acetyltransferase" evidence="1">
    <location>
        <begin position="1"/>
        <end position="153"/>
    </location>
</feature>
<dbReference type="Gene3D" id="3.40.630.30">
    <property type="match status" value="1"/>
</dbReference>
<dbReference type="EMBL" id="CP097463">
    <property type="protein sequence ID" value="WAX56225.1"/>
    <property type="molecule type" value="Genomic_DNA"/>
</dbReference>
<dbReference type="Proteomes" id="UP001164693">
    <property type="component" value="Chromosome"/>
</dbReference>
<dbReference type="Pfam" id="PF00583">
    <property type="entry name" value="Acetyltransf_1"/>
    <property type="match status" value="1"/>
</dbReference>
<gene>
    <name evidence="2" type="ORF">M6B22_17030</name>
</gene>